<feature type="transmembrane region" description="Helical" evidence="3">
    <location>
        <begin position="1548"/>
        <end position="1564"/>
    </location>
</feature>
<evidence type="ECO:0000313" key="6">
    <source>
        <dbReference type="Proteomes" id="UP000593591"/>
    </source>
</evidence>
<gene>
    <name evidence="5" type="ORF">DYE49_03955</name>
</gene>
<keyword evidence="3" id="KW-0812">Transmembrane</keyword>
<feature type="chain" id="PRO_5032569096" description="Listeria/Bacterioides repeat-containing protein" evidence="4">
    <location>
        <begin position="24"/>
        <end position="1850"/>
    </location>
</feature>
<evidence type="ECO:0000256" key="2">
    <source>
        <dbReference type="SAM" id="Coils"/>
    </source>
</evidence>
<keyword evidence="3" id="KW-1133">Transmembrane helix</keyword>
<evidence type="ECO:0000256" key="1">
    <source>
        <dbReference type="ARBA" id="ARBA00004196"/>
    </source>
</evidence>
<keyword evidence="3" id="KW-0472">Membrane</keyword>
<name>A0A7M1XJ38_9SPIR</name>
<feature type="signal peptide" evidence="4">
    <location>
        <begin position="1"/>
        <end position="23"/>
    </location>
</feature>
<keyword evidence="4" id="KW-0732">Signal</keyword>
<sequence length="1850" mass="206347">MKKTMLKVLALSMFVLCGGVIGAKPNQVFPIAVKRASTTVTLGHLNANNGGSTIFASGSDGQYLTWTKPTTVEQKIVAWNVAKDGLVRFDVAVPASERALTKKKFVMFNNINTNPAGLWSFHMYADGVDGTLQSQVQELTLTTKVYKVYSTLKFEYNAASQVSFVIKNISGKAQTLTLIPNMYFYMSSSDISDYVTYIPLNKNGGSGGPDSVAAASSSSASEVTPYKIGVPTRTGYTFLGYYDGNTKYFDANGNPTITAWPSPLPSSLTAKWEQKYTITLNADGGSGGTASVSASYNENMPSITKPSKTGYTFNGYYTEKNGKGTKYYNSDGTSAKKWDKNANTTLYAYWTANTYTVTYNANGGTGGTTSATATYGQAMPGITKPTRTGYDFAGYYDSKSGGTEYYNESGSSSRSFNKTSNTTLYARWNAKIYNNIYLDAQGGSGHTQKIMTTYDAAMPSGIVLPVRDGYVFCGYYSGTDGTGTKYYNADGTSARTWNIDKDKTTLYAYWSYNSEIQSVVDKIKAIKGPSSVTYPGSKQAILDAEAAYAELIASHPEYATIISDEHDELVQDRETYDTQRQDAINNVNTLIGNMLDDQGHIIVTYPDSHDDLYGAENALDALDEEDMTSEIIPNMDKLEDCRDEYNAQAATKIIAVEEAIHNIYRDEQGKLVYGESKKSLLVAEELYNALAPEEKYPTNKVRNYADLVQAREEYNLLIQGRASEVIYAINNIDKPFGEHYKEQIEIAKDLFDDLDEDEQSSYYVTNLSILEDAMAADKVVDMILALQNYESYSDKEAFVKAVDDAMNAYLSLTTSQKDYLNESQKAILFSMDDANSVIKGIDKLGDVTYDHGVEDSKGGIEYYQGLYDALGDEYKSVVDHFNKDVLDHDALVYNHVDEVANLIRAIPQASESDEYYDAVDAAKDAYDNLTQEEKAIIDAATDMDYEKYLLDHVAARDVIERIQDIMEVNYDNGDLDSLEDIEYADQGYNNLTDDQKAIVDAVNHNTLVTDREMYDHVDEVADMIRSLTPAESDEYYDAVDAAKAAYEALSDKEKHILEFALDMDYIKTLNDHVESKEVIKMIEEIGNVTFDSGNNDSLKAISDAKDAYDDLSSDQKAIVDTVNSATLFEDKENYDAVAETALLIKAIPEASESQAYYDAVDAAKASYDSLSEEQKAILDAAIDFDYDKHLEDQVAAKDVIKRIDDIDEVTYAGGENDSADAIAYALEGYEALSDEQKAIVDAVNHDTLVEDKKAYDAVDQVADLIRDLTPAESEEYYSALEEAKKAYDALDEKEKAILDAALDQDYEKDLADQLEAKEVIKLIEEIGKVTYDGGQEDSLKAINDAEDAYALLTDDQKAIVDEVNHDTLVEDRETYDEVDKTVKLIEEIGEVSYGGEEDSKEAIDAAREAYDSLDEEEKELVKGHKESYKALDDSEHVYEALEKIESIGEVEYDTLSEETIAEAREVYDSLSEDQKAKLGENPFGTLTAAENKFAEMKHSANVTVTIFLILSSLTLVGGLVMLFLLLFKRNDEEEEKKKENSPKSVKTYSFLGFLPILALTSHYVDSPFMALYIISGLAIFVWIAVLVLFLLKKNHKLPVLAMPNFKLPFKPKAVMKKDKEENKSDYVENDTLVTSTSSISPAPSTIGIADPSILIDGPIAIQPKKKTKKVEVVKKNEDEDVIIVKDEKGDLIQIRYIKSFLAKLSQASAELKDYYNELKNYVLSFEKVNSRVSFYYDAINNGRNPILRFAIRGKTLCLFMATSVEKYEGSKYKVEKTKNSRFKDYECLYRIKNERRMRYAKDLILDIMKSLNLSKTKDYHSEYRIPYEDNARLLAKGLIKERKVKIKVKK</sequence>
<comment type="subcellular location">
    <subcellularLocation>
        <location evidence="1">Cell envelope</location>
    </subcellularLocation>
</comment>
<reference evidence="5 6" key="1">
    <citation type="submission" date="2018-08" db="EMBL/GenBank/DDBJ databases">
        <title>The first complete genome of Treponema rectale (CHPAT), a commensal spirochete of the bovine rectum.</title>
        <authorList>
            <person name="Staton G.J."/>
            <person name="Clegg S.R."/>
            <person name="Carter S.D."/>
            <person name="Radford A.D."/>
            <person name="Darby A."/>
            <person name="Hall N."/>
            <person name="Birtles R.J."/>
            <person name="Evans N.J."/>
        </authorList>
    </citation>
    <scope>NUCLEOTIDE SEQUENCE [LARGE SCALE GENOMIC DNA]</scope>
    <source>
        <strain evidence="5 6">CHPA</strain>
    </source>
</reference>
<organism evidence="5 6">
    <name type="scientific">Treponema rectale</name>
    <dbReference type="NCBI Taxonomy" id="744512"/>
    <lineage>
        <taxon>Bacteria</taxon>
        <taxon>Pseudomonadati</taxon>
        <taxon>Spirochaetota</taxon>
        <taxon>Spirochaetia</taxon>
        <taxon>Spirochaetales</taxon>
        <taxon>Treponemataceae</taxon>
        <taxon>Treponema</taxon>
    </lineage>
</organism>
<dbReference type="InterPro" id="IPR013378">
    <property type="entry name" value="InlB-like_B-rpt"/>
</dbReference>
<protein>
    <recommendedName>
        <fullName evidence="7">Listeria/Bacterioides repeat-containing protein</fullName>
    </recommendedName>
</protein>
<accession>A0A7M1XJ38</accession>
<evidence type="ECO:0000256" key="3">
    <source>
        <dbReference type="SAM" id="Phobius"/>
    </source>
</evidence>
<dbReference type="GO" id="GO:0030313">
    <property type="term" value="C:cell envelope"/>
    <property type="evidence" value="ECO:0007669"/>
    <property type="project" value="UniProtKB-SubCell"/>
</dbReference>
<proteinExistence type="predicted"/>
<dbReference type="InterPro" id="IPR042229">
    <property type="entry name" value="Listeria/Bacterioides_rpt_sf"/>
</dbReference>
<feature type="transmembrane region" description="Helical" evidence="3">
    <location>
        <begin position="1506"/>
        <end position="1527"/>
    </location>
</feature>
<feature type="transmembrane region" description="Helical" evidence="3">
    <location>
        <begin position="1570"/>
        <end position="1591"/>
    </location>
</feature>
<feature type="coiled-coil region" evidence="2">
    <location>
        <begin position="1273"/>
        <end position="1300"/>
    </location>
</feature>
<keyword evidence="2" id="KW-0175">Coiled coil</keyword>
<evidence type="ECO:0000256" key="4">
    <source>
        <dbReference type="SAM" id="SignalP"/>
    </source>
</evidence>
<dbReference type="Gene3D" id="2.60.40.4270">
    <property type="entry name" value="Listeria-Bacteroides repeat domain"/>
    <property type="match status" value="3"/>
</dbReference>
<evidence type="ECO:0008006" key="7">
    <source>
        <dbReference type="Google" id="ProtNLM"/>
    </source>
</evidence>
<dbReference type="KEGG" id="trc:DYE49_03955"/>
<dbReference type="EMBL" id="CP031517">
    <property type="protein sequence ID" value="QOS39659.1"/>
    <property type="molecule type" value="Genomic_DNA"/>
</dbReference>
<dbReference type="Pfam" id="PF09479">
    <property type="entry name" value="Flg_new"/>
    <property type="match status" value="2"/>
</dbReference>
<dbReference type="Proteomes" id="UP000593591">
    <property type="component" value="Chromosome"/>
</dbReference>
<evidence type="ECO:0000313" key="5">
    <source>
        <dbReference type="EMBL" id="QOS39659.1"/>
    </source>
</evidence>